<name>A0A932A7T2_9BACT</name>
<organism evidence="1 2">
    <name type="scientific">Candidatus Korobacter versatilis</name>
    <dbReference type="NCBI Taxonomy" id="658062"/>
    <lineage>
        <taxon>Bacteria</taxon>
        <taxon>Pseudomonadati</taxon>
        <taxon>Acidobacteriota</taxon>
        <taxon>Terriglobia</taxon>
        <taxon>Terriglobales</taxon>
        <taxon>Candidatus Korobacteraceae</taxon>
        <taxon>Candidatus Korobacter</taxon>
    </lineage>
</organism>
<dbReference type="Proteomes" id="UP000779809">
    <property type="component" value="Unassembled WGS sequence"/>
</dbReference>
<gene>
    <name evidence="1" type="ORF">HYX28_03015</name>
</gene>
<reference evidence="1" key="1">
    <citation type="submission" date="2020-07" db="EMBL/GenBank/DDBJ databases">
        <title>Huge and variable diversity of episymbiotic CPR bacteria and DPANN archaea in groundwater ecosystems.</title>
        <authorList>
            <person name="He C.Y."/>
            <person name="Keren R."/>
            <person name="Whittaker M."/>
            <person name="Farag I.F."/>
            <person name="Doudna J."/>
            <person name="Cate J.H.D."/>
            <person name="Banfield J.F."/>
        </authorList>
    </citation>
    <scope>NUCLEOTIDE SEQUENCE</scope>
    <source>
        <strain evidence="1">NC_groundwater_580_Pr5_B-0.1um_64_19</strain>
    </source>
</reference>
<accession>A0A932A7T2</accession>
<sequence>MIFGFNTDIKWGDTVYHVQSEARKAEKLLQTQVFVRGRCIGKKATSYAEMEQQPDFTEDHMHDMLKVQHRGMLDGIRDGKLNEMLGLDQAAGGNGGAAAAGEPGGLAIQWMNSGAVYAESSVVMQFSVTEKGVAVAGAQLTSRLNVAEEAPIYSQAVTDANGCAEMKIFLDENALRDAAVLVQAKAGERVTTRKFVLKKN</sequence>
<protein>
    <submittedName>
        <fullName evidence="1">Uncharacterized protein</fullName>
    </submittedName>
</protein>
<dbReference type="EMBL" id="JACPNR010000004">
    <property type="protein sequence ID" value="MBI2677731.1"/>
    <property type="molecule type" value="Genomic_DNA"/>
</dbReference>
<evidence type="ECO:0000313" key="1">
    <source>
        <dbReference type="EMBL" id="MBI2677731.1"/>
    </source>
</evidence>
<comment type="caution">
    <text evidence="1">The sequence shown here is derived from an EMBL/GenBank/DDBJ whole genome shotgun (WGS) entry which is preliminary data.</text>
</comment>
<evidence type="ECO:0000313" key="2">
    <source>
        <dbReference type="Proteomes" id="UP000779809"/>
    </source>
</evidence>
<proteinExistence type="predicted"/>
<dbReference type="AlphaFoldDB" id="A0A932A7T2"/>